<accession>I4H647</accession>
<dbReference type="GO" id="GO:0016829">
    <property type="term" value="F:lyase activity"/>
    <property type="evidence" value="ECO:0007669"/>
    <property type="project" value="UniProtKB-KW"/>
</dbReference>
<proteinExistence type="predicted"/>
<reference evidence="1 2" key="1">
    <citation type="submission" date="2012-04" db="EMBL/GenBank/DDBJ databases">
        <authorList>
            <person name="Genoscope - CEA"/>
        </authorList>
    </citation>
    <scope>NUCLEOTIDE SEQUENCE [LARGE SCALE GENOMIC DNA]</scope>
    <source>
        <strain evidence="1 2">9807</strain>
    </source>
</reference>
<evidence type="ECO:0000313" key="2">
    <source>
        <dbReference type="Proteomes" id="UP000003613"/>
    </source>
</evidence>
<keyword evidence="1" id="KW-0456">Lyase</keyword>
<protein>
    <submittedName>
        <fullName evidence="1">4-amino-4-deoxychorismate lyase</fullName>
    </submittedName>
</protein>
<name>I4H647_MICAE</name>
<dbReference type="HOGENOM" id="CLU_2700589_0_0_3"/>
<gene>
    <name evidence="1" type="ORF">MICAF_2880013</name>
</gene>
<comment type="caution">
    <text evidence="1">The sequence shown here is derived from an EMBL/GenBank/DDBJ whole genome shotgun (WGS) entry which is preliminary data.</text>
</comment>
<dbReference type="EMBL" id="CAIM01000210">
    <property type="protein sequence ID" value="CCI17521.1"/>
    <property type="molecule type" value="Genomic_DNA"/>
</dbReference>
<sequence length="73" mass="8616">MIGWLKKQNISLQENLWTPEFVRTLQAITYSNSLVEIIPFNSILGWNLEINTAIYREILPDLQQYFSSQLENK</sequence>
<dbReference type="AlphaFoldDB" id="I4H647"/>
<evidence type="ECO:0000313" key="1">
    <source>
        <dbReference type="EMBL" id="CCI17521.1"/>
    </source>
</evidence>
<dbReference type="Proteomes" id="UP000003613">
    <property type="component" value="Unassembled WGS sequence"/>
</dbReference>
<organism evidence="1 2">
    <name type="scientific">Microcystis aeruginosa PCC 9807</name>
    <dbReference type="NCBI Taxonomy" id="1160283"/>
    <lineage>
        <taxon>Bacteria</taxon>
        <taxon>Bacillati</taxon>
        <taxon>Cyanobacteriota</taxon>
        <taxon>Cyanophyceae</taxon>
        <taxon>Oscillatoriophycideae</taxon>
        <taxon>Chroococcales</taxon>
        <taxon>Microcystaceae</taxon>
        <taxon>Microcystis</taxon>
    </lineage>
</organism>